<protein>
    <recommendedName>
        <fullName evidence="3">Aminoglycoside phosphotransferase domain-containing protein</fullName>
    </recommendedName>
</protein>
<name>A0A9W9VL31_9EURO</name>
<evidence type="ECO:0008006" key="3">
    <source>
        <dbReference type="Google" id="ProtNLM"/>
    </source>
</evidence>
<dbReference type="AlphaFoldDB" id="A0A9W9VL31"/>
<proteinExistence type="predicted"/>
<organism evidence="1 2">
    <name type="scientific">Penicillium concentricum</name>
    <dbReference type="NCBI Taxonomy" id="293559"/>
    <lineage>
        <taxon>Eukaryota</taxon>
        <taxon>Fungi</taxon>
        <taxon>Dikarya</taxon>
        <taxon>Ascomycota</taxon>
        <taxon>Pezizomycotina</taxon>
        <taxon>Eurotiomycetes</taxon>
        <taxon>Eurotiomycetidae</taxon>
        <taxon>Eurotiales</taxon>
        <taxon>Aspergillaceae</taxon>
        <taxon>Penicillium</taxon>
    </lineage>
</organism>
<sequence>MDYIGNSEVQMLSETWDEDRQDQAKRTNLFRGLSRMMLSLSQISLPRIGSWALDSNGTLRLSNRPLTLRLHQLENGGIPTNISRILTYSAADLYYLDILSCHDSHIRYQPNSISDADDGRAQIARLTIMKALLPHFSNKELREGPFLYRLTDLHPSNIFVDSDWNVKFACSPPAETLRPPYWLTGCSVDELIDEQLETFSEAYEEFVGVFEEEKRVSPINNDHSYRTNLMSNGWQVGNFGYFHALDSPKGLFNLFTQHIYPLFAPSSQPKDDFARVVSDFWAPDVEKVLATKLRDKEEYEKSLCQRFEDAAVSDEDGTSEH</sequence>
<evidence type="ECO:0000313" key="1">
    <source>
        <dbReference type="EMBL" id="KAJ5383726.1"/>
    </source>
</evidence>
<accession>A0A9W9VL31</accession>
<dbReference type="RefSeq" id="XP_056583502.1">
    <property type="nucleotide sequence ID" value="XM_056719367.1"/>
</dbReference>
<keyword evidence="2" id="KW-1185">Reference proteome</keyword>
<comment type="caution">
    <text evidence="1">The sequence shown here is derived from an EMBL/GenBank/DDBJ whole genome shotgun (WGS) entry which is preliminary data.</text>
</comment>
<gene>
    <name evidence="1" type="ORF">N7517_001637</name>
</gene>
<dbReference type="GeneID" id="81458550"/>
<reference evidence="1" key="1">
    <citation type="submission" date="2022-12" db="EMBL/GenBank/DDBJ databases">
        <authorList>
            <person name="Petersen C."/>
        </authorList>
    </citation>
    <scope>NUCLEOTIDE SEQUENCE</scope>
    <source>
        <strain evidence="1">IBT 3081</strain>
    </source>
</reference>
<dbReference type="OrthoDB" id="3645574at2759"/>
<dbReference type="EMBL" id="JAPZBT010000001">
    <property type="protein sequence ID" value="KAJ5383726.1"/>
    <property type="molecule type" value="Genomic_DNA"/>
</dbReference>
<evidence type="ECO:0000313" key="2">
    <source>
        <dbReference type="Proteomes" id="UP001147752"/>
    </source>
</evidence>
<dbReference type="Proteomes" id="UP001147752">
    <property type="component" value="Unassembled WGS sequence"/>
</dbReference>
<reference evidence="1" key="2">
    <citation type="journal article" date="2023" name="IMA Fungus">
        <title>Comparative genomic study of the Penicillium genus elucidates a diverse pangenome and 15 lateral gene transfer events.</title>
        <authorList>
            <person name="Petersen C."/>
            <person name="Sorensen T."/>
            <person name="Nielsen M.R."/>
            <person name="Sondergaard T.E."/>
            <person name="Sorensen J.L."/>
            <person name="Fitzpatrick D.A."/>
            <person name="Frisvad J.C."/>
            <person name="Nielsen K.L."/>
        </authorList>
    </citation>
    <scope>NUCLEOTIDE SEQUENCE</scope>
    <source>
        <strain evidence="1">IBT 3081</strain>
    </source>
</reference>